<sequence>MSAVWKITMSKLEGSKTVVVGGKKDTPQQYCGTVGGQSTDFSTMDTEVKTTHLKSNVLAPPDFKTNSIQGITWRLGLGIDDPTQPEEWQNHPADVNLPLTTDTVNNPVAIWKQVVATVF</sequence>
<reference evidence="1" key="1">
    <citation type="submission" date="2022-07" db="EMBL/GenBank/DDBJ databases">
        <title>Genome Sequence of Physisporinus lineatus.</title>
        <authorList>
            <person name="Buettner E."/>
        </authorList>
    </citation>
    <scope>NUCLEOTIDE SEQUENCE</scope>
    <source>
        <strain evidence="1">VT162</strain>
    </source>
</reference>
<proteinExistence type="predicted"/>
<evidence type="ECO:0000313" key="1">
    <source>
        <dbReference type="EMBL" id="KAJ3480190.1"/>
    </source>
</evidence>
<evidence type="ECO:0000313" key="2">
    <source>
        <dbReference type="Proteomes" id="UP001212997"/>
    </source>
</evidence>
<dbReference type="Proteomes" id="UP001212997">
    <property type="component" value="Unassembled WGS sequence"/>
</dbReference>
<organism evidence="1 2">
    <name type="scientific">Meripilus lineatus</name>
    <dbReference type="NCBI Taxonomy" id="2056292"/>
    <lineage>
        <taxon>Eukaryota</taxon>
        <taxon>Fungi</taxon>
        <taxon>Dikarya</taxon>
        <taxon>Basidiomycota</taxon>
        <taxon>Agaricomycotina</taxon>
        <taxon>Agaricomycetes</taxon>
        <taxon>Polyporales</taxon>
        <taxon>Meripilaceae</taxon>
        <taxon>Meripilus</taxon>
    </lineage>
</organism>
<dbReference type="AlphaFoldDB" id="A0AAD5V2C8"/>
<gene>
    <name evidence="1" type="ORF">NLI96_g8523</name>
</gene>
<keyword evidence="2" id="KW-1185">Reference proteome</keyword>
<name>A0AAD5V2C8_9APHY</name>
<accession>A0AAD5V2C8</accession>
<dbReference type="EMBL" id="JANAWD010000390">
    <property type="protein sequence ID" value="KAJ3480190.1"/>
    <property type="molecule type" value="Genomic_DNA"/>
</dbReference>
<comment type="caution">
    <text evidence="1">The sequence shown here is derived from an EMBL/GenBank/DDBJ whole genome shotgun (WGS) entry which is preliminary data.</text>
</comment>
<protein>
    <submittedName>
        <fullName evidence="1">Uncharacterized protein</fullName>
    </submittedName>
</protein>